<feature type="region of interest" description="Disordered" evidence="1">
    <location>
        <begin position="34"/>
        <end position="55"/>
    </location>
</feature>
<keyword evidence="3" id="KW-1185">Reference proteome</keyword>
<dbReference type="Proteomes" id="UP000054516">
    <property type="component" value="Unassembled WGS sequence"/>
</dbReference>
<gene>
    <name evidence="2" type="ORF">SAMD00023353_4300150</name>
</gene>
<evidence type="ECO:0000313" key="3">
    <source>
        <dbReference type="Proteomes" id="UP000054516"/>
    </source>
</evidence>
<organism evidence="2">
    <name type="scientific">Rosellinia necatrix</name>
    <name type="common">White root-rot fungus</name>
    <dbReference type="NCBI Taxonomy" id="77044"/>
    <lineage>
        <taxon>Eukaryota</taxon>
        <taxon>Fungi</taxon>
        <taxon>Dikarya</taxon>
        <taxon>Ascomycota</taxon>
        <taxon>Pezizomycotina</taxon>
        <taxon>Sordariomycetes</taxon>
        <taxon>Xylariomycetidae</taxon>
        <taxon>Xylariales</taxon>
        <taxon>Xylariaceae</taxon>
        <taxon>Rosellinia</taxon>
    </lineage>
</organism>
<evidence type="ECO:0000256" key="1">
    <source>
        <dbReference type="SAM" id="MobiDB-lite"/>
    </source>
</evidence>
<sequence>MSGLAEETGPHLPSIRMIGSSMADVSATGFCRIVSGGKEKKNEAMPSQQDDPGHP</sequence>
<protein>
    <submittedName>
        <fullName evidence="2">Uncharacterized protein</fullName>
    </submittedName>
</protein>
<name>A0A1S8AAE4_ROSNE</name>
<feature type="compositionally biased region" description="Polar residues" evidence="1">
    <location>
        <begin position="45"/>
        <end position="55"/>
    </location>
</feature>
<accession>A0A1S8AAE4</accession>
<dbReference type="EMBL" id="DF977488">
    <property type="protein sequence ID" value="GAW26680.1"/>
    <property type="molecule type" value="Genomic_DNA"/>
</dbReference>
<dbReference type="AlphaFoldDB" id="A0A1S8AAE4"/>
<evidence type="ECO:0000313" key="2">
    <source>
        <dbReference type="EMBL" id="GAW26680.1"/>
    </source>
</evidence>
<reference evidence="2" key="1">
    <citation type="submission" date="2016-03" db="EMBL/GenBank/DDBJ databases">
        <title>Draft genome sequence of Rosellinia necatrix.</title>
        <authorList>
            <person name="Kanematsu S."/>
        </authorList>
    </citation>
    <scope>NUCLEOTIDE SEQUENCE [LARGE SCALE GENOMIC DNA]</scope>
    <source>
        <strain evidence="2">W97</strain>
    </source>
</reference>
<proteinExistence type="predicted"/>